<sequence length="74" mass="8028">APSDGSFVRLLALAILRARPARLHSNLEYVARFVDPHQLWSPEAGEPFTIARAAVQYLAHLDPAALSTPSHGRG</sequence>
<dbReference type="RefSeq" id="XP_005793871.1">
    <property type="nucleotide sequence ID" value="XM_005793814.2"/>
</dbReference>
<evidence type="ECO:0000313" key="2">
    <source>
        <dbReference type="EnsemblProtists" id="EOD41442"/>
    </source>
</evidence>
<proteinExistence type="predicted"/>
<protein>
    <recommendedName>
        <fullName evidence="1">VPS9 domain-containing protein</fullName>
    </recommendedName>
</protein>
<dbReference type="KEGG" id="ehx:EMIHUDRAFT_631903"/>
<evidence type="ECO:0000259" key="1">
    <source>
        <dbReference type="PROSITE" id="PS51205"/>
    </source>
</evidence>
<dbReference type="STRING" id="2903.R1E204"/>
<reference evidence="3" key="1">
    <citation type="journal article" date="2013" name="Nature">
        <title>Pan genome of the phytoplankton Emiliania underpins its global distribution.</title>
        <authorList>
            <person name="Read B.A."/>
            <person name="Kegel J."/>
            <person name="Klute M.J."/>
            <person name="Kuo A."/>
            <person name="Lefebvre S.C."/>
            <person name="Maumus F."/>
            <person name="Mayer C."/>
            <person name="Miller J."/>
            <person name="Monier A."/>
            <person name="Salamov A."/>
            <person name="Young J."/>
            <person name="Aguilar M."/>
            <person name="Claverie J.M."/>
            <person name="Frickenhaus S."/>
            <person name="Gonzalez K."/>
            <person name="Herman E.K."/>
            <person name="Lin Y.C."/>
            <person name="Napier J."/>
            <person name="Ogata H."/>
            <person name="Sarno A.F."/>
            <person name="Shmutz J."/>
            <person name="Schroeder D."/>
            <person name="de Vargas C."/>
            <person name="Verret F."/>
            <person name="von Dassow P."/>
            <person name="Valentin K."/>
            <person name="Van de Peer Y."/>
            <person name="Wheeler G."/>
            <person name="Dacks J.B."/>
            <person name="Delwiche C.F."/>
            <person name="Dyhrman S.T."/>
            <person name="Glockner G."/>
            <person name="John U."/>
            <person name="Richards T."/>
            <person name="Worden A.Z."/>
            <person name="Zhang X."/>
            <person name="Grigoriev I.V."/>
            <person name="Allen A.E."/>
            <person name="Bidle K."/>
            <person name="Borodovsky M."/>
            <person name="Bowler C."/>
            <person name="Brownlee C."/>
            <person name="Cock J.M."/>
            <person name="Elias M."/>
            <person name="Gladyshev V.N."/>
            <person name="Groth M."/>
            <person name="Guda C."/>
            <person name="Hadaegh A."/>
            <person name="Iglesias-Rodriguez M.D."/>
            <person name="Jenkins J."/>
            <person name="Jones B.M."/>
            <person name="Lawson T."/>
            <person name="Leese F."/>
            <person name="Lindquist E."/>
            <person name="Lobanov A."/>
            <person name="Lomsadze A."/>
            <person name="Malik S.B."/>
            <person name="Marsh M.E."/>
            <person name="Mackinder L."/>
            <person name="Mock T."/>
            <person name="Mueller-Roeber B."/>
            <person name="Pagarete A."/>
            <person name="Parker M."/>
            <person name="Probert I."/>
            <person name="Quesneville H."/>
            <person name="Raines C."/>
            <person name="Rensing S.A."/>
            <person name="Riano-Pachon D.M."/>
            <person name="Richier S."/>
            <person name="Rokitta S."/>
            <person name="Shiraiwa Y."/>
            <person name="Soanes D.M."/>
            <person name="van der Giezen M."/>
            <person name="Wahlund T.M."/>
            <person name="Williams B."/>
            <person name="Wilson W."/>
            <person name="Wolfe G."/>
            <person name="Wurch L.L."/>
        </authorList>
    </citation>
    <scope>NUCLEOTIDE SEQUENCE</scope>
</reference>
<dbReference type="Gene3D" id="1.20.1050.80">
    <property type="entry name" value="VPS9 domain"/>
    <property type="match status" value="1"/>
</dbReference>
<dbReference type="HOGENOM" id="CLU_2695434_0_0_1"/>
<accession>A0A0D3L0A7</accession>
<dbReference type="EnsemblProtists" id="EOD41442">
    <property type="protein sequence ID" value="EOD41442"/>
    <property type="gene ID" value="EMIHUDRAFT_631903"/>
</dbReference>
<dbReference type="Proteomes" id="UP000013827">
    <property type="component" value="Unassembled WGS sequence"/>
</dbReference>
<evidence type="ECO:0000313" key="3">
    <source>
        <dbReference type="Proteomes" id="UP000013827"/>
    </source>
</evidence>
<dbReference type="SUPFAM" id="SSF109993">
    <property type="entry name" value="VPS9 domain"/>
    <property type="match status" value="1"/>
</dbReference>
<dbReference type="AlphaFoldDB" id="A0A0D3L0A7"/>
<dbReference type="InterPro" id="IPR003123">
    <property type="entry name" value="VPS9"/>
</dbReference>
<name>A0A0D3L0A7_EMIH1</name>
<dbReference type="InterPro" id="IPR037191">
    <property type="entry name" value="VPS9_dom_sf"/>
</dbReference>
<dbReference type="GeneID" id="17286712"/>
<feature type="domain" description="VPS9" evidence="1">
    <location>
        <begin position="1"/>
        <end position="67"/>
    </location>
</feature>
<dbReference type="Pfam" id="PF02204">
    <property type="entry name" value="VPS9"/>
    <property type="match status" value="1"/>
</dbReference>
<dbReference type="PROSITE" id="PS51205">
    <property type="entry name" value="VPS9"/>
    <property type="match status" value="1"/>
</dbReference>
<reference evidence="2" key="2">
    <citation type="submission" date="2024-10" db="UniProtKB">
        <authorList>
            <consortium name="EnsemblProtists"/>
        </authorList>
    </citation>
    <scope>IDENTIFICATION</scope>
</reference>
<keyword evidence="3" id="KW-1185">Reference proteome</keyword>
<organism evidence="2 3">
    <name type="scientific">Emiliania huxleyi (strain CCMP1516)</name>
    <dbReference type="NCBI Taxonomy" id="280463"/>
    <lineage>
        <taxon>Eukaryota</taxon>
        <taxon>Haptista</taxon>
        <taxon>Haptophyta</taxon>
        <taxon>Prymnesiophyceae</taxon>
        <taxon>Isochrysidales</taxon>
        <taxon>Noelaerhabdaceae</taxon>
        <taxon>Emiliania</taxon>
    </lineage>
</organism>